<evidence type="ECO:0000313" key="3">
    <source>
        <dbReference type="EMBL" id="QLI06057.1"/>
    </source>
</evidence>
<dbReference type="Pfam" id="PF03886">
    <property type="entry name" value="ABC_trans_aux"/>
    <property type="match status" value="1"/>
</dbReference>
<accession>A0A7H9CIV6</accession>
<dbReference type="AlphaFoldDB" id="A0A7H9CIV6"/>
<evidence type="ECO:0000313" key="4">
    <source>
        <dbReference type="Proteomes" id="UP000509414"/>
    </source>
</evidence>
<dbReference type="SUPFAM" id="SSF159594">
    <property type="entry name" value="XCC0632-like"/>
    <property type="match status" value="1"/>
</dbReference>
<dbReference type="EMBL" id="CP049075">
    <property type="protein sequence ID" value="QLI06057.1"/>
    <property type="molecule type" value="Genomic_DNA"/>
</dbReference>
<name>A0A7H9CIV6_9BACT</name>
<protein>
    <recommendedName>
        <fullName evidence="2">ABC-type transport auxiliary lipoprotein component domain-containing protein</fullName>
    </recommendedName>
</protein>
<dbReference type="Proteomes" id="UP000509414">
    <property type="component" value="Chromosome"/>
</dbReference>
<keyword evidence="4" id="KW-1185">Reference proteome</keyword>
<organism evidence="3 4">
    <name type="scientific">Candidatus Campylobacter infans</name>
    <dbReference type="NCBI Taxonomy" id="2561898"/>
    <lineage>
        <taxon>Bacteria</taxon>
        <taxon>Pseudomonadati</taxon>
        <taxon>Campylobacterota</taxon>
        <taxon>Epsilonproteobacteria</taxon>
        <taxon>Campylobacterales</taxon>
        <taxon>Campylobacteraceae</taxon>
        <taxon>Campylobacter</taxon>
    </lineage>
</organism>
<dbReference type="RefSeq" id="WP_178697109.1">
    <property type="nucleotide sequence ID" value="NZ_CP049075.1"/>
</dbReference>
<feature type="signal peptide" evidence="1">
    <location>
        <begin position="1"/>
        <end position="22"/>
    </location>
</feature>
<dbReference type="KEGG" id="cinf:CINF_1582"/>
<feature type="domain" description="ABC-type transport auxiliary lipoprotein component" evidence="2">
    <location>
        <begin position="53"/>
        <end position="185"/>
    </location>
</feature>
<dbReference type="InterPro" id="IPR005586">
    <property type="entry name" value="ABC_trans_aux"/>
</dbReference>
<proteinExistence type="predicted"/>
<gene>
    <name evidence="3" type="ORF">CINF_1582</name>
</gene>
<reference evidence="3 4" key="1">
    <citation type="submission" date="2020-02" db="EMBL/GenBank/DDBJ databases">
        <title>Complete genome sequence of the novel Campylobacter species Candidatus Campylobacter infans.</title>
        <authorList>
            <person name="Duim B."/>
            <person name="Zomer A."/>
            <person name="van der Graaf L."/>
            <person name="Wagenaar J."/>
        </authorList>
    </citation>
    <scope>NUCLEOTIDE SEQUENCE [LARGE SCALE GENOMIC DNA]</scope>
    <source>
        <strain evidence="3 4">19S00001</strain>
    </source>
</reference>
<evidence type="ECO:0000256" key="1">
    <source>
        <dbReference type="SAM" id="SignalP"/>
    </source>
</evidence>
<dbReference type="Gene3D" id="3.40.50.10610">
    <property type="entry name" value="ABC-type transport auxiliary lipoprotein component"/>
    <property type="match status" value="1"/>
</dbReference>
<evidence type="ECO:0000259" key="2">
    <source>
        <dbReference type="Pfam" id="PF03886"/>
    </source>
</evidence>
<sequence>MKKLFLIFSFAFMAILFNACLAKNVNEIKYYELGLDFMPKNCANFDENFKISPKTSQKISLKLRPVTASQNLQTNDILIKSKSLELFSLDDARFTTSPAQMLENTLIKALSSDCDINLNQNFAQNSLLVKILEFYATSQNATITATLWLNEKAILLSQSAPIKSSSNDEIIKAMDIAMQELTKQILMIIKNN</sequence>
<feature type="chain" id="PRO_5028898889" description="ABC-type transport auxiliary lipoprotein component domain-containing protein" evidence="1">
    <location>
        <begin position="23"/>
        <end position="192"/>
    </location>
</feature>
<keyword evidence="1" id="KW-0732">Signal</keyword>